<evidence type="ECO:0000313" key="3">
    <source>
        <dbReference type="EMBL" id="KAF9595745.1"/>
    </source>
</evidence>
<evidence type="ECO:0000256" key="1">
    <source>
        <dbReference type="SAM" id="MobiDB-lite"/>
    </source>
</evidence>
<name>A0A835H8R3_9MAGN</name>
<comment type="caution">
    <text evidence="3">The sequence shown here is derived from an EMBL/GenBank/DDBJ whole genome shotgun (WGS) entry which is preliminary data.</text>
</comment>
<evidence type="ECO:0000256" key="2">
    <source>
        <dbReference type="SAM" id="SignalP"/>
    </source>
</evidence>
<dbReference type="Proteomes" id="UP000631114">
    <property type="component" value="Unassembled WGS sequence"/>
</dbReference>
<dbReference type="GO" id="GO:0004497">
    <property type="term" value="F:monooxygenase activity"/>
    <property type="evidence" value="ECO:0007669"/>
    <property type="project" value="InterPro"/>
</dbReference>
<dbReference type="SUPFAM" id="SSF48264">
    <property type="entry name" value="Cytochrome P450"/>
    <property type="match status" value="1"/>
</dbReference>
<dbReference type="OrthoDB" id="3945418at2759"/>
<feature type="chain" id="PRO_5032628833" description="Cytochrome P450" evidence="2">
    <location>
        <begin position="22"/>
        <end position="162"/>
    </location>
</feature>
<feature type="region of interest" description="Disordered" evidence="1">
    <location>
        <begin position="143"/>
        <end position="162"/>
    </location>
</feature>
<dbReference type="AlphaFoldDB" id="A0A835H8R3"/>
<evidence type="ECO:0000313" key="4">
    <source>
        <dbReference type="Proteomes" id="UP000631114"/>
    </source>
</evidence>
<dbReference type="GO" id="GO:0005506">
    <property type="term" value="F:iron ion binding"/>
    <property type="evidence" value="ECO:0007669"/>
    <property type="project" value="InterPro"/>
</dbReference>
<protein>
    <recommendedName>
        <fullName evidence="5">Cytochrome P450</fullName>
    </recommendedName>
</protein>
<gene>
    <name evidence="3" type="ORF">IFM89_003487</name>
</gene>
<dbReference type="GO" id="GO:0020037">
    <property type="term" value="F:heme binding"/>
    <property type="evidence" value="ECO:0007669"/>
    <property type="project" value="InterPro"/>
</dbReference>
<dbReference type="Gene3D" id="1.10.630.10">
    <property type="entry name" value="Cytochrome P450"/>
    <property type="match status" value="1"/>
</dbReference>
<feature type="signal peptide" evidence="2">
    <location>
        <begin position="1"/>
        <end position="21"/>
    </location>
</feature>
<proteinExistence type="predicted"/>
<accession>A0A835H8R3</accession>
<keyword evidence="4" id="KW-1185">Reference proteome</keyword>
<dbReference type="InterPro" id="IPR036396">
    <property type="entry name" value="Cyt_P450_sf"/>
</dbReference>
<dbReference type="EMBL" id="JADFTS010000007">
    <property type="protein sequence ID" value="KAF9595745.1"/>
    <property type="molecule type" value="Genomic_DNA"/>
</dbReference>
<evidence type="ECO:0008006" key="5">
    <source>
        <dbReference type="Google" id="ProtNLM"/>
    </source>
</evidence>
<keyword evidence="2" id="KW-0732">Signal</keyword>
<sequence>MSLLPLIAVTVFSSLVFLTLLKKNHKVKNLPKGSLGLPYIGETLNFLRAQNRNQGMKWISERVTKYGPVFKTSLMGAPTVIIIGQEAGVPPRASTLDGESSPFCSHIASSGATVASSSITSVVVLKISLCLKRELHDPLPPDIGMEVGRTGGGSEEEAVWLS</sequence>
<organism evidence="3 4">
    <name type="scientific">Coptis chinensis</name>
    <dbReference type="NCBI Taxonomy" id="261450"/>
    <lineage>
        <taxon>Eukaryota</taxon>
        <taxon>Viridiplantae</taxon>
        <taxon>Streptophyta</taxon>
        <taxon>Embryophyta</taxon>
        <taxon>Tracheophyta</taxon>
        <taxon>Spermatophyta</taxon>
        <taxon>Magnoliopsida</taxon>
        <taxon>Ranunculales</taxon>
        <taxon>Ranunculaceae</taxon>
        <taxon>Coptidoideae</taxon>
        <taxon>Coptis</taxon>
    </lineage>
</organism>
<reference evidence="3 4" key="1">
    <citation type="submission" date="2020-10" db="EMBL/GenBank/DDBJ databases">
        <title>The Coptis chinensis genome and diversification of protoberbering-type alkaloids.</title>
        <authorList>
            <person name="Wang B."/>
            <person name="Shu S."/>
            <person name="Song C."/>
            <person name="Liu Y."/>
        </authorList>
    </citation>
    <scope>NUCLEOTIDE SEQUENCE [LARGE SCALE GENOMIC DNA]</scope>
    <source>
        <strain evidence="3">HL-2020</strain>
        <tissue evidence="3">Leaf</tissue>
    </source>
</reference>
<dbReference type="GO" id="GO:0016705">
    <property type="term" value="F:oxidoreductase activity, acting on paired donors, with incorporation or reduction of molecular oxygen"/>
    <property type="evidence" value="ECO:0007669"/>
    <property type="project" value="InterPro"/>
</dbReference>